<evidence type="ECO:0000313" key="4">
    <source>
        <dbReference type="Proteomes" id="UP000610303"/>
    </source>
</evidence>
<accession>A0A918CIB2</accession>
<gene>
    <name evidence="3" type="ORF">GCM10010196_19220</name>
</gene>
<keyword evidence="4" id="KW-1185">Reference proteome</keyword>
<feature type="region of interest" description="Disordered" evidence="1">
    <location>
        <begin position="102"/>
        <end position="149"/>
    </location>
</feature>
<keyword evidence="2" id="KW-0732">Signal</keyword>
<comment type="caution">
    <text evidence="3">The sequence shown here is derived from an EMBL/GenBank/DDBJ whole genome shotgun (WGS) entry which is preliminary data.</text>
</comment>
<feature type="chain" id="PRO_5037679367" evidence="2">
    <location>
        <begin position="24"/>
        <end position="170"/>
    </location>
</feature>
<sequence length="170" mass="16437">MKPTVVALFILAGALVPGIAAQAAQPAAAPAVAVHAAGFGDNPGTDVSGYRASAQADHDARLEAARAAAEAKAAADAAAAQAAAEAAAAQAAADAEAGFVAQGDDDASWSDEGSWSGGSAGTAAPAAASAPAEAAPQPTSPRPDNSNCGPCPAETLEWIVYDGVGYWARP</sequence>
<evidence type="ECO:0000313" key="3">
    <source>
        <dbReference type="EMBL" id="GGR25329.1"/>
    </source>
</evidence>
<dbReference type="EMBL" id="BMRJ01000001">
    <property type="protein sequence ID" value="GGR25329.1"/>
    <property type="molecule type" value="Genomic_DNA"/>
</dbReference>
<reference evidence="3" key="1">
    <citation type="journal article" date="2014" name="Int. J. Syst. Evol. Microbiol.">
        <title>Complete genome sequence of Corynebacterium casei LMG S-19264T (=DSM 44701T), isolated from a smear-ripened cheese.</title>
        <authorList>
            <consortium name="US DOE Joint Genome Institute (JGI-PGF)"/>
            <person name="Walter F."/>
            <person name="Albersmeier A."/>
            <person name="Kalinowski J."/>
            <person name="Ruckert C."/>
        </authorList>
    </citation>
    <scope>NUCLEOTIDE SEQUENCE</scope>
    <source>
        <strain evidence="3">JCM 3346</strain>
    </source>
</reference>
<dbReference type="RefSeq" id="WP_189084988.1">
    <property type="nucleotide sequence ID" value="NZ_BMRJ01000001.1"/>
</dbReference>
<dbReference type="Proteomes" id="UP000610303">
    <property type="component" value="Unassembled WGS sequence"/>
</dbReference>
<feature type="compositionally biased region" description="Low complexity" evidence="1">
    <location>
        <begin position="121"/>
        <end position="137"/>
    </location>
</feature>
<name>A0A918CIB2_AGRME</name>
<reference evidence="3" key="2">
    <citation type="submission" date="2020-09" db="EMBL/GenBank/DDBJ databases">
        <authorList>
            <person name="Sun Q."/>
            <person name="Ohkuma M."/>
        </authorList>
    </citation>
    <scope>NUCLEOTIDE SEQUENCE</scope>
    <source>
        <strain evidence="3">JCM 3346</strain>
    </source>
</reference>
<organism evidence="3 4">
    <name type="scientific">Agromyces mediolanus</name>
    <name type="common">Corynebacterium mediolanum</name>
    <dbReference type="NCBI Taxonomy" id="41986"/>
    <lineage>
        <taxon>Bacteria</taxon>
        <taxon>Bacillati</taxon>
        <taxon>Actinomycetota</taxon>
        <taxon>Actinomycetes</taxon>
        <taxon>Micrococcales</taxon>
        <taxon>Microbacteriaceae</taxon>
        <taxon>Agromyces</taxon>
    </lineage>
</organism>
<dbReference type="AlphaFoldDB" id="A0A918CIB2"/>
<feature type="signal peptide" evidence="2">
    <location>
        <begin position="1"/>
        <end position="23"/>
    </location>
</feature>
<protein>
    <submittedName>
        <fullName evidence="3">Uncharacterized protein</fullName>
    </submittedName>
</protein>
<evidence type="ECO:0000256" key="1">
    <source>
        <dbReference type="SAM" id="MobiDB-lite"/>
    </source>
</evidence>
<proteinExistence type="predicted"/>
<evidence type="ECO:0000256" key="2">
    <source>
        <dbReference type="SAM" id="SignalP"/>
    </source>
</evidence>